<evidence type="ECO:0000313" key="12">
    <source>
        <dbReference type="EMBL" id="CBJ28420.1"/>
    </source>
</evidence>
<comment type="similarity">
    <text evidence="2">Belongs to the XPF family.</text>
</comment>
<gene>
    <name evidence="12" type="ORF">Esi_0105_0023</name>
</gene>
<evidence type="ECO:0000259" key="11">
    <source>
        <dbReference type="SMART" id="SM00891"/>
    </source>
</evidence>
<feature type="region of interest" description="Disordered" evidence="10">
    <location>
        <begin position="569"/>
        <end position="635"/>
    </location>
</feature>
<dbReference type="CDD" id="cd20078">
    <property type="entry name" value="XPF_nuclease_XPF_euk"/>
    <property type="match status" value="1"/>
</dbReference>
<keyword evidence="3" id="KW-0540">Nuclease</keyword>
<accession>D7FH45</accession>
<reference evidence="12 13" key="1">
    <citation type="journal article" date="2010" name="Nature">
        <title>The Ectocarpus genome and the independent evolution of multicellularity in brown algae.</title>
        <authorList>
            <person name="Cock J.M."/>
            <person name="Sterck L."/>
            <person name="Rouze P."/>
            <person name="Scornet D."/>
            <person name="Allen A.E."/>
            <person name="Amoutzias G."/>
            <person name="Anthouard V."/>
            <person name="Artiguenave F."/>
            <person name="Aury J.M."/>
            <person name="Badger J.H."/>
            <person name="Beszteri B."/>
            <person name="Billiau K."/>
            <person name="Bonnet E."/>
            <person name="Bothwell J.H."/>
            <person name="Bowler C."/>
            <person name="Boyen C."/>
            <person name="Brownlee C."/>
            <person name="Carrano C.J."/>
            <person name="Charrier B."/>
            <person name="Cho G.Y."/>
            <person name="Coelho S.M."/>
            <person name="Collen J."/>
            <person name="Corre E."/>
            <person name="Da Silva C."/>
            <person name="Delage L."/>
            <person name="Delaroque N."/>
            <person name="Dittami S.M."/>
            <person name="Doulbeau S."/>
            <person name="Elias M."/>
            <person name="Farnham G."/>
            <person name="Gachon C.M."/>
            <person name="Gschloessl B."/>
            <person name="Heesch S."/>
            <person name="Jabbari K."/>
            <person name="Jubin C."/>
            <person name="Kawai H."/>
            <person name="Kimura K."/>
            <person name="Kloareg B."/>
            <person name="Kupper F.C."/>
            <person name="Lang D."/>
            <person name="Le Bail A."/>
            <person name="Leblanc C."/>
            <person name="Lerouge P."/>
            <person name="Lohr M."/>
            <person name="Lopez P.J."/>
            <person name="Martens C."/>
            <person name="Maumus F."/>
            <person name="Michel G."/>
            <person name="Miranda-Saavedra D."/>
            <person name="Morales J."/>
            <person name="Moreau H."/>
            <person name="Motomura T."/>
            <person name="Nagasato C."/>
            <person name="Napoli C.A."/>
            <person name="Nelson D.R."/>
            <person name="Nyvall-Collen P."/>
            <person name="Peters A.F."/>
            <person name="Pommier C."/>
            <person name="Potin P."/>
            <person name="Poulain J."/>
            <person name="Quesneville H."/>
            <person name="Read B."/>
            <person name="Rensing S.A."/>
            <person name="Ritter A."/>
            <person name="Rousvoal S."/>
            <person name="Samanta M."/>
            <person name="Samson G."/>
            <person name="Schroeder D.C."/>
            <person name="Segurens B."/>
            <person name="Strittmatter M."/>
            <person name="Tonon T."/>
            <person name="Tregear J.W."/>
            <person name="Valentin K."/>
            <person name="von Dassow P."/>
            <person name="Yamagishi T."/>
            <person name="Van de Peer Y."/>
            <person name="Wincker P."/>
        </authorList>
    </citation>
    <scope>NUCLEOTIDE SEQUENCE [LARGE SCALE GENOMIC DNA]</scope>
    <source>
        <strain evidence="13">Ec32 / CCAP1310/4</strain>
    </source>
</reference>
<dbReference type="EMBL" id="FN649755">
    <property type="protein sequence ID" value="CBJ28420.1"/>
    <property type="molecule type" value="Genomic_DNA"/>
</dbReference>
<dbReference type="GO" id="GO:1901255">
    <property type="term" value="P:nucleotide-excision repair involved in interstrand cross-link repair"/>
    <property type="evidence" value="ECO:0007669"/>
    <property type="project" value="TreeGrafter"/>
</dbReference>
<keyword evidence="5" id="KW-0227">DNA damage</keyword>
<dbReference type="Gene3D" id="1.10.150.20">
    <property type="entry name" value="5' to 3' exonuclease, C-terminal subdomain"/>
    <property type="match status" value="1"/>
</dbReference>
<dbReference type="eggNOG" id="KOG0442">
    <property type="taxonomic scope" value="Eukaryota"/>
</dbReference>
<dbReference type="SUPFAM" id="SSF52980">
    <property type="entry name" value="Restriction endonuclease-like"/>
    <property type="match status" value="1"/>
</dbReference>
<keyword evidence="8" id="KW-0234">DNA repair</keyword>
<dbReference type="AlphaFoldDB" id="D7FH45"/>
<dbReference type="STRING" id="2880.D7FH45"/>
<evidence type="ECO:0000256" key="7">
    <source>
        <dbReference type="ARBA" id="ARBA00023125"/>
    </source>
</evidence>
<proteinExistence type="inferred from homology"/>
<evidence type="ECO:0000256" key="3">
    <source>
        <dbReference type="ARBA" id="ARBA00022722"/>
    </source>
</evidence>
<feature type="domain" description="ERCC4" evidence="11">
    <location>
        <begin position="907"/>
        <end position="987"/>
    </location>
</feature>
<keyword evidence="13" id="KW-1185">Reference proteome</keyword>
<evidence type="ECO:0000256" key="9">
    <source>
        <dbReference type="ARBA" id="ARBA00023242"/>
    </source>
</evidence>
<keyword evidence="7" id="KW-0238">DNA-binding</keyword>
<dbReference type="InParanoid" id="D7FH45"/>
<evidence type="ECO:0000256" key="6">
    <source>
        <dbReference type="ARBA" id="ARBA00022801"/>
    </source>
</evidence>
<comment type="subcellular location">
    <subcellularLocation>
        <location evidence="1">Nucleus</location>
    </subcellularLocation>
</comment>
<feature type="compositionally biased region" description="Low complexity" evidence="10">
    <location>
        <begin position="723"/>
        <end position="735"/>
    </location>
</feature>
<dbReference type="FunFam" id="3.40.50.10130:FF:000002">
    <property type="entry name" value="DNA repair endonuclease XPF"/>
    <property type="match status" value="1"/>
</dbReference>
<dbReference type="GO" id="GO:0000724">
    <property type="term" value="P:double-strand break repair via homologous recombination"/>
    <property type="evidence" value="ECO:0007669"/>
    <property type="project" value="TreeGrafter"/>
</dbReference>
<evidence type="ECO:0000256" key="5">
    <source>
        <dbReference type="ARBA" id="ARBA00022763"/>
    </source>
</evidence>
<feature type="compositionally biased region" description="Acidic residues" evidence="10">
    <location>
        <begin position="51"/>
        <end position="62"/>
    </location>
</feature>
<keyword evidence="9" id="KW-0539">Nucleus</keyword>
<evidence type="ECO:0000256" key="2">
    <source>
        <dbReference type="ARBA" id="ARBA00010015"/>
    </source>
</evidence>
<dbReference type="Gene3D" id="3.40.50.10130">
    <property type="match status" value="1"/>
</dbReference>
<organism evidence="12 13">
    <name type="scientific">Ectocarpus siliculosus</name>
    <name type="common">Brown alga</name>
    <name type="synonym">Conferva siliculosa</name>
    <dbReference type="NCBI Taxonomy" id="2880"/>
    <lineage>
        <taxon>Eukaryota</taxon>
        <taxon>Sar</taxon>
        <taxon>Stramenopiles</taxon>
        <taxon>Ochrophyta</taxon>
        <taxon>PX clade</taxon>
        <taxon>Phaeophyceae</taxon>
        <taxon>Ectocarpales</taxon>
        <taxon>Ectocarpaceae</taxon>
        <taxon>Ectocarpus</taxon>
    </lineage>
</organism>
<dbReference type="GO" id="GO:0000014">
    <property type="term" value="F:single-stranded DNA endodeoxyribonuclease activity"/>
    <property type="evidence" value="ECO:0007669"/>
    <property type="project" value="TreeGrafter"/>
</dbReference>
<feature type="compositionally biased region" description="Gly residues" evidence="10">
    <location>
        <begin position="736"/>
        <end position="748"/>
    </location>
</feature>
<dbReference type="PANTHER" id="PTHR10150">
    <property type="entry name" value="DNA REPAIR ENDONUCLEASE XPF"/>
    <property type="match status" value="1"/>
</dbReference>
<dbReference type="GO" id="GO:0003697">
    <property type="term" value="F:single-stranded DNA binding"/>
    <property type="evidence" value="ECO:0007669"/>
    <property type="project" value="TreeGrafter"/>
</dbReference>
<feature type="region of interest" description="Disordered" evidence="10">
    <location>
        <begin position="43"/>
        <end position="181"/>
    </location>
</feature>
<dbReference type="EMBL" id="FN647737">
    <property type="protein sequence ID" value="CBJ28420.1"/>
    <property type="molecule type" value="Genomic_DNA"/>
</dbReference>
<keyword evidence="4" id="KW-0255">Endonuclease</keyword>
<dbReference type="GO" id="GO:0000110">
    <property type="term" value="C:nucleotide-excision repair factor 1 complex"/>
    <property type="evidence" value="ECO:0007669"/>
    <property type="project" value="TreeGrafter"/>
</dbReference>
<evidence type="ECO:0000256" key="1">
    <source>
        <dbReference type="ARBA" id="ARBA00004123"/>
    </source>
</evidence>
<dbReference type="Pfam" id="PF02732">
    <property type="entry name" value="ERCC4"/>
    <property type="match status" value="1"/>
</dbReference>
<dbReference type="OrthoDB" id="200063at2759"/>
<sequence>MAYLKEAFAELWRQDGLVVMARGLGVRRLMAKFLLLHCMHGDAARPSPASEEAEEETGDGQEGDVGRPSPLSEQRKEETGEEHQGEGESQDRSQGEGTERQDGGALNDLGGARKKRHRDKEHVQGREKEQQEQAEKGKHPSPSSRAGKGVDRQKNAPLNGGSGSSSEAGVSKIGGGASSEPSGVRPLVLCLNAKGEEELLLDALMADGVPPNRLPEVVDAECTPAQRGVLYASGGVYIVTSRVLIVDLLTKTVKPEQISGMLVHNAHRVVETSSEAFILRIYREGNGSGFVKGFTDEPESLLAGFGKLEKILRNLGVAKVFLWPRFHSLVAESLERRPPQVEELVQGLTAPTKEVQQAIVVLMDHTLRELRGAAPSLDSAELTVESCIFNSFDRSAQRQLEPEWHRVGFKTKQLLQDLKTLRSLLDYVFRYDAITFYQLLLGEKSKAAAVRDPPLWIGTSAADRLFVTAKVKLVLEENAKWRLAADVMKEIRDLHAARQRQRVVSKSPVPAESSAVVEPAGGARVLVLVKDEQTCTQLREHSAFGGPAMMKRRFLQFVRESEERTGRVAAARGAGGWKGGRRWNSKGGESAGRWGAKPKRGGMSGVGVGASPAFRHSSSSATAGGRGGGEGATKATKLSLERSLLKELVTPVKTGGERSVQGRSAAGKGMGDRAATKHRYQRSEGEREEGVKRTVKASAGRGGVSRGRGSKGGGGRRGRSARRGGNASGASSAARTGGGEAGGCASGGGGGGGEDLVFEPLPSLHAVVFSYAQARESLNILQDLEPDFVVLYDPDAAFVRTLEAYQAGRPLDRPPLVVYFMLYEQSVEEQRYLTSLDRETKAFKSLIEEKARMTVPVRTTTSFLPAERTAREGKVTRLSTPLAEAGKGSSSGSSRKGGRRKAQASLRVVVDLREFRSVLPNLLHQQGFELVPLVIAVGDYVLTPQICVERKSLSDLFQSMSSGRLYNQVEAMLKHYKVPVLLIEFNPDKFGDPSFPPSFSLTRALSAINPHHAGFLFAGVGGPGLRDQADLHHIAAYASYPPLPSAPHPVVQELMKNNAAVDVAKAQAAGGGGEDDQGTGDDASAKELLMRLPGVLREVDTIAELSQLSEEQLRPLLGDVNAAKLYKFFRQPAPV</sequence>
<feature type="region of interest" description="Disordered" evidence="10">
    <location>
        <begin position="870"/>
        <end position="900"/>
    </location>
</feature>
<dbReference type="Proteomes" id="UP000002630">
    <property type="component" value="Linkage Group LG30"/>
</dbReference>
<dbReference type="OMA" id="PANIACY"/>
<feature type="compositionally biased region" description="Basic and acidic residues" evidence="10">
    <location>
        <begin position="670"/>
        <end position="692"/>
    </location>
</feature>
<keyword evidence="6" id="KW-0378">Hydrolase</keyword>
<evidence type="ECO:0000313" key="13">
    <source>
        <dbReference type="Proteomes" id="UP000002630"/>
    </source>
</evidence>
<dbReference type="InterPro" id="IPR011335">
    <property type="entry name" value="Restrct_endonuc-II-like"/>
</dbReference>
<dbReference type="GO" id="GO:0000712">
    <property type="term" value="P:resolution of meiotic recombination intermediates"/>
    <property type="evidence" value="ECO:0007669"/>
    <property type="project" value="TreeGrafter"/>
</dbReference>
<dbReference type="InterPro" id="IPR006166">
    <property type="entry name" value="ERCC4_domain"/>
</dbReference>
<evidence type="ECO:0000256" key="10">
    <source>
        <dbReference type="SAM" id="MobiDB-lite"/>
    </source>
</evidence>
<dbReference type="GO" id="GO:0003684">
    <property type="term" value="F:damaged DNA binding"/>
    <property type="evidence" value="ECO:0007669"/>
    <property type="project" value="TreeGrafter"/>
</dbReference>
<evidence type="ECO:0000256" key="8">
    <source>
        <dbReference type="ARBA" id="ARBA00023204"/>
    </source>
</evidence>
<feature type="compositionally biased region" description="Basic and acidic residues" evidence="10">
    <location>
        <begin position="73"/>
        <end position="102"/>
    </location>
</feature>
<dbReference type="SMART" id="SM00891">
    <property type="entry name" value="ERCC4"/>
    <property type="match status" value="1"/>
</dbReference>
<feature type="compositionally biased region" description="Basic and acidic residues" evidence="10">
    <location>
        <begin position="120"/>
        <end position="138"/>
    </location>
</feature>
<dbReference type="InterPro" id="IPR047520">
    <property type="entry name" value="XPF_nuclease"/>
</dbReference>
<feature type="region of interest" description="Disordered" evidence="10">
    <location>
        <begin position="649"/>
        <end position="748"/>
    </location>
</feature>
<dbReference type="PANTHER" id="PTHR10150:SF0">
    <property type="entry name" value="DNA REPAIR ENDONUCLEASE XPF"/>
    <property type="match status" value="1"/>
</dbReference>
<name>D7FH45_ECTSI</name>
<evidence type="ECO:0000256" key="4">
    <source>
        <dbReference type="ARBA" id="ARBA00022759"/>
    </source>
</evidence>
<feature type="compositionally biased region" description="Gly residues" evidence="10">
    <location>
        <begin position="700"/>
        <end position="713"/>
    </location>
</feature>
<protein>
    <recommendedName>
        <fullName evidence="11">ERCC4 domain-containing protein</fullName>
    </recommendedName>
</protein>